<dbReference type="InterPro" id="IPR052579">
    <property type="entry name" value="Zinc_finger_SWIM"/>
</dbReference>
<dbReference type="CDD" id="cd22744">
    <property type="entry name" value="OTU"/>
    <property type="match status" value="1"/>
</dbReference>
<dbReference type="PANTHER" id="PTHR31569">
    <property type="entry name" value="SWIM-TYPE DOMAIN-CONTAINING PROTEIN"/>
    <property type="match status" value="1"/>
</dbReference>
<reference evidence="2" key="1">
    <citation type="journal article" date="2021" name="Nat. Commun.">
        <title>Genomic analyses provide insights into spinach domestication and the genetic basis of agronomic traits.</title>
        <authorList>
            <person name="Cai X."/>
            <person name="Sun X."/>
            <person name="Xu C."/>
            <person name="Sun H."/>
            <person name="Wang X."/>
            <person name="Ge C."/>
            <person name="Zhang Z."/>
            <person name="Wang Q."/>
            <person name="Fei Z."/>
            <person name="Jiao C."/>
            <person name="Wang Q."/>
        </authorList>
    </citation>
    <scope>NUCLEOTIDE SEQUENCE [LARGE SCALE GENOMIC DNA]</scope>
    <source>
        <strain evidence="2">cv. Varoflay</strain>
    </source>
</reference>
<evidence type="ECO:0000313" key="2">
    <source>
        <dbReference type="Proteomes" id="UP000813463"/>
    </source>
</evidence>
<evidence type="ECO:0000259" key="1">
    <source>
        <dbReference type="Pfam" id="PF10551"/>
    </source>
</evidence>
<evidence type="ECO:0000313" key="3">
    <source>
        <dbReference type="RefSeq" id="XP_056697882.1"/>
    </source>
</evidence>
<dbReference type="RefSeq" id="XP_056697882.1">
    <property type="nucleotide sequence ID" value="XM_056841904.1"/>
</dbReference>
<name>A0ABM3RQI5_SPIOL</name>
<dbReference type="Proteomes" id="UP000813463">
    <property type="component" value="Chromosome 4"/>
</dbReference>
<organism evidence="2 3">
    <name type="scientific">Spinacia oleracea</name>
    <name type="common">Spinach</name>
    <dbReference type="NCBI Taxonomy" id="3562"/>
    <lineage>
        <taxon>Eukaryota</taxon>
        <taxon>Viridiplantae</taxon>
        <taxon>Streptophyta</taxon>
        <taxon>Embryophyta</taxon>
        <taxon>Tracheophyta</taxon>
        <taxon>Spermatophyta</taxon>
        <taxon>Magnoliopsida</taxon>
        <taxon>eudicotyledons</taxon>
        <taxon>Gunneridae</taxon>
        <taxon>Pentapetalae</taxon>
        <taxon>Caryophyllales</taxon>
        <taxon>Chenopodiaceae</taxon>
        <taxon>Chenopodioideae</taxon>
        <taxon>Anserineae</taxon>
        <taxon>Spinacia</taxon>
    </lineage>
</organism>
<accession>A0ABM3RQI5</accession>
<gene>
    <name evidence="3" type="primary">LOC130471655</name>
</gene>
<reference evidence="3" key="2">
    <citation type="submission" date="2025-08" db="UniProtKB">
        <authorList>
            <consortium name="RefSeq"/>
        </authorList>
    </citation>
    <scope>IDENTIFICATION</scope>
    <source>
        <tissue evidence="3">Leaf</tissue>
    </source>
</reference>
<keyword evidence="2" id="KW-1185">Reference proteome</keyword>
<dbReference type="PANTHER" id="PTHR31569:SF4">
    <property type="entry name" value="SWIM-TYPE DOMAIN-CONTAINING PROTEIN"/>
    <property type="match status" value="1"/>
</dbReference>
<dbReference type="GeneID" id="130471655"/>
<sequence length="378" mass="44150">MVGGTWKLLVNDGNHNHDFPAYNVGHSIISRLTNDEKNKTKKMTRAHVTPSQILVSIKNESKENLTTVKQIYNFRHKIRNEEMDGRSVMQQTLKYLNDESYFYWYRAHQLDVFRLEKNFVAGFAFLQDEKKDSFEWALRCVRALFDPDHMPEVIVTDREYALIHAIDDVFSKSQHMLCIRHIVKNVEARVKLDTRSALFASGFLRQKLSMKQTVESSHNALKRFLKTSTGSLDTIWKRLYSLLELQENEIQANFVRFENIDLHIIVLHLLSQLKGADGNCGYRSMAHQIYGSEDQWRRIQIGTMTYFPLYVPEGFTTTEKLIGVAFLRSCVHFVSVSLVNECPVPEFWGAWFNFHDGTVQGWDAPFYPRIDRWKLLRG</sequence>
<feature type="domain" description="MULE transposase" evidence="1">
    <location>
        <begin position="117"/>
        <end position="185"/>
    </location>
</feature>
<dbReference type="InterPro" id="IPR018289">
    <property type="entry name" value="MULE_transposase_dom"/>
</dbReference>
<protein>
    <recommendedName>
        <fullName evidence="1">MULE transposase domain-containing protein</fullName>
    </recommendedName>
</protein>
<proteinExistence type="predicted"/>
<dbReference type="Pfam" id="PF10551">
    <property type="entry name" value="MULE"/>
    <property type="match status" value="1"/>
</dbReference>